<evidence type="ECO:0000256" key="1">
    <source>
        <dbReference type="SAM" id="MobiDB-lite"/>
    </source>
</evidence>
<dbReference type="Proteomes" id="UP000830375">
    <property type="component" value="Unassembled WGS sequence"/>
</dbReference>
<comment type="caution">
    <text evidence="2">The sequence shown here is derived from an EMBL/GenBank/DDBJ whole genome shotgun (WGS) entry which is preliminary data.</text>
</comment>
<feature type="compositionally biased region" description="Polar residues" evidence="1">
    <location>
        <begin position="284"/>
        <end position="293"/>
    </location>
</feature>
<feature type="compositionally biased region" description="Basic and acidic residues" evidence="1">
    <location>
        <begin position="204"/>
        <end position="213"/>
    </location>
</feature>
<keyword evidence="3" id="KW-1185">Reference proteome</keyword>
<organism evidence="2 3">
    <name type="scientific">Labeo rohita</name>
    <name type="common">Indian major carp</name>
    <name type="synonym">Cyprinus rohita</name>
    <dbReference type="NCBI Taxonomy" id="84645"/>
    <lineage>
        <taxon>Eukaryota</taxon>
        <taxon>Metazoa</taxon>
        <taxon>Chordata</taxon>
        <taxon>Craniata</taxon>
        <taxon>Vertebrata</taxon>
        <taxon>Euteleostomi</taxon>
        <taxon>Actinopterygii</taxon>
        <taxon>Neopterygii</taxon>
        <taxon>Teleostei</taxon>
        <taxon>Ostariophysi</taxon>
        <taxon>Cypriniformes</taxon>
        <taxon>Cyprinidae</taxon>
        <taxon>Labeoninae</taxon>
        <taxon>Labeonini</taxon>
        <taxon>Labeo</taxon>
    </lineage>
</organism>
<proteinExistence type="predicted"/>
<reference evidence="2 3" key="1">
    <citation type="submission" date="2022-01" db="EMBL/GenBank/DDBJ databases">
        <title>A high-quality chromosome-level genome assembly of rohu carp, Labeo rohita.</title>
        <authorList>
            <person name="Arick M.A. II"/>
            <person name="Hsu C.-Y."/>
            <person name="Magbanua Z."/>
            <person name="Pechanova O."/>
            <person name="Grover C."/>
            <person name="Miller E."/>
            <person name="Thrash A."/>
            <person name="Ezzel L."/>
            <person name="Alam S."/>
            <person name="Benzie J."/>
            <person name="Hamilton M."/>
            <person name="Karsi A."/>
            <person name="Lawrence M.L."/>
            <person name="Peterson D.G."/>
        </authorList>
    </citation>
    <scope>NUCLEOTIDE SEQUENCE [LARGE SCALE GENOMIC DNA]</scope>
    <source>
        <strain evidence="3">BAU-BD-2019</strain>
        <tissue evidence="2">Blood</tissue>
    </source>
</reference>
<feature type="region of interest" description="Disordered" evidence="1">
    <location>
        <begin position="227"/>
        <end position="339"/>
    </location>
</feature>
<feature type="compositionally biased region" description="Basic and acidic residues" evidence="1">
    <location>
        <begin position="149"/>
        <end position="159"/>
    </location>
</feature>
<feature type="compositionally biased region" description="Basic and acidic residues" evidence="1">
    <location>
        <begin position="360"/>
        <end position="370"/>
    </location>
</feature>
<feature type="compositionally biased region" description="Polar residues" evidence="1">
    <location>
        <begin position="185"/>
        <end position="203"/>
    </location>
</feature>
<feature type="compositionally biased region" description="Acidic residues" evidence="1">
    <location>
        <begin position="385"/>
        <end position="398"/>
    </location>
</feature>
<evidence type="ECO:0008006" key="4">
    <source>
        <dbReference type="Google" id="ProtNLM"/>
    </source>
</evidence>
<sequence length="533" mass="58232">MIFHREYETDATMTSRFGKTYSRRGGDGTSKFDEVLSNKRATLSTKWGETTYKAKVGAKRPGLKTEVADQTKRSKVSDGDGSEDPFGFDSDDESRPVTSRNVAQPKPKVTSTGGSQASLTLEPNSRVNQPASVEAVAPSRAPFALSTERSAHKVPEDPGKFFNTSTTGKTQSWSIESTDRHSYSWYKNPSESDTRPLAQTTTLKSEKTEDKDSYDAWSAVVGLGARSTSLFTGPKDPPSTLWASSSYSHSNIQGKSSTETRLDEFGQGDFNVPVEPSESEDHSQSVLRASNCRTYCRPNKGKQPGGADGSGSVFSHSSTGVLQNSGAENAGKTTNRGRTRDFTVLHPSCVSMFNVTFQDSMDRSMEDRSRPTQSKTKSGKMELFGFDETDAVAEDDDSASGSSNYRIKYFGFDDLSESDSEDDEGSSERRKAKRKAAAGIAVPLVSTETNVDSPPPREMLSFQSSHTAGHSHALKNDSLEFSELLLPSETVRKPQVKAQEKAKESSRKIFSGPKKVSIIEFPSYSHSYFPSFS</sequence>
<feature type="compositionally biased region" description="Polar residues" evidence="1">
    <location>
        <begin position="241"/>
        <end position="257"/>
    </location>
</feature>
<dbReference type="EMBL" id="JACTAM010000012">
    <property type="protein sequence ID" value="KAI2658666.1"/>
    <property type="molecule type" value="Genomic_DNA"/>
</dbReference>
<evidence type="ECO:0000313" key="3">
    <source>
        <dbReference type="Proteomes" id="UP000830375"/>
    </source>
</evidence>
<feature type="compositionally biased region" description="Polar residues" evidence="1">
    <location>
        <begin position="109"/>
        <end position="131"/>
    </location>
</feature>
<accession>A0ABQ8M7X3</accession>
<feature type="compositionally biased region" description="Polar residues" evidence="1">
    <location>
        <begin position="162"/>
        <end position="176"/>
    </location>
</feature>
<feature type="compositionally biased region" description="Acidic residues" evidence="1">
    <location>
        <begin position="414"/>
        <end position="425"/>
    </location>
</feature>
<feature type="region of interest" description="Disordered" evidence="1">
    <location>
        <begin position="357"/>
        <end position="473"/>
    </location>
</feature>
<evidence type="ECO:0000313" key="2">
    <source>
        <dbReference type="EMBL" id="KAI2658666.1"/>
    </source>
</evidence>
<name>A0ABQ8M7X3_LABRO</name>
<gene>
    <name evidence="2" type="ORF">H4Q32_016780</name>
</gene>
<protein>
    <recommendedName>
        <fullName evidence="4">Wings apart-like protein</fullName>
    </recommendedName>
</protein>
<feature type="region of interest" description="Disordered" evidence="1">
    <location>
        <begin position="47"/>
        <end position="213"/>
    </location>
</feature>
<feature type="compositionally biased region" description="Polar residues" evidence="1">
    <location>
        <begin position="312"/>
        <end position="336"/>
    </location>
</feature>
<feature type="compositionally biased region" description="Basic and acidic residues" evidence="1">
    <location>
        <begin position="66"/>
        <end position="78"/>
    </location>
</feature>